<dbReference type="AlphaFoldDB" id="A0A0E9UV35"/>
<dbReference type="EMBL" id="GBXM01039779">
    <property type="protein sequence ID" value="JAH68798.1"/>
    <property type="molecule type" value="Transcribed_RNA"/>
</dbReference>
<accession>A0A0E9UV35</accession>
<organism evidence="2">
    <name type="scientific">Anguilla anguilla</name>
    <name type="common">European freshwater eel</name>
    <name type="synonym">Muraena anguilla</name>
    <dbReference type="NCBI Taxonomy" id="7936"/>
    <lineage>
        <taxon>Eukaryota</taxon>
        <taxon>Metazoa</taxon>
        <taxon>Chordata</taxon>
        <taxon>Craniata</taxon>
        <taxon>Vertebrata</taxon>
        <taxon>Euteleostomi</taxon>
        <taxon>Actinopterygii</taxon>
        <taxon>Neopterygii</taxon>
        <taxon>Teleostei</taxon>
        <taxon>Anguilliformes</taxon>
        <taxon>Anguillidae</taxon>
        <taxon>Anguilla</taxon>
    </lineage>
</organism>
<evidence type="ECO:0000313" key="2">
    <source>
        <dbReference type="EMBL" id="JAH68798.1"/>
    </source>
</evidence>
<sequence>MQNSHYTHYTHTHTHIHTHTRSHRSQYDLRN</sequence>
<proteinExistence type="predicted"/>
<protein>
    <submittedName>
        <fullName evidence="2">Uncharacterized protein</fullName>
    </submittedName>
</protein>
<reference evidence="2" key="2">
    <citation type="journal article" date="2015" name="Fish Shellfish Immunol.">
        <title>Early steps in the European eel (Anguilla anguilla)-Vibrio vulnificus interaction in the gills: Role of the RtxA13 toxin.</title>
        <authorList>
            <person name="Callol A."/>
            <person name="Pajuelo D."/>
            <person name="Ebbesson L."/>
            <person name="Teles M."/>
            <person name="MacKenzie S."/>
            <person name="Amaro C."/>
        </authorList>
    </citation>
    <scope>NUCLEOTIDE SEQUENCE</scope>
</reference>
<feature type="region of interest" description="Disordered" evidence="1">
    <location>
        <begin position="1"/>
        <end position="31"/>
    </location>
</feature>
<evidence type="ECO:0000256" key="1">
    <source>
        <dbReference type="SAM" id="MobiDB-lite"/>
    </source>
</evidence>
<feature type="compositionally biased region" description="Basic residues" evidence="1">
    <location>
        <begin position="8"/>
        <end position="24"/>
    </location>
</feature>
<name>A0A0E9UV35_ANGAN</name>
<reference evidence="2" key="1">
    <citation type="submission" date="2014-11" db="EMBL/GenBank/DDBJ databases">
        <authorList>
            <person name="Amaro Gonzalez C."/>
        </authorList>
    </citation>
    <scope>NUCLEOTIDE SEQUENCE</scope>
</reference>